<sequence>MRRLLALLFLLLPFTVTADEFSDAVAAYADADYEKAYQLWRPLAESGDAGAMFDLGVLYWEGQGIPRNRPLAIQWWQRAAQQDVAAAQYNLSLAHYLGEEVAQDAHKALSLARLAAQQEHDYAKRILPILERDLATPTEPSDARLAYSGAGVGETSAKLYAGRNTATAVLGTLEVGTPIRVLSGDSSWSQIEIPGGILVWVFGQYVTPADALHKISGTGVRARTTPATDKSSSVVGAFATGTTVEVVATKNGWKQVRAPSSIAIWIPTHHVQATKEITDEWQTEWRAASARRAAPSPAPAPVVQVAKTLPESPPTEPSTAGAARPTFRAATVSAKIAEVFGTRESNTQLLRLLTRNTPVR</sequence>
<name>A0A381X3D5_9ZZZZ</name>
<dbReference type="Pfam" id="PF08238">
    <property type="entry name" value="Sel1"/>
    <property type="match status" value="3"/>
</dbReference>
<gene>
    <name evidence="2" type="ORF">METZ01_LOCUS112130</name>
</gene>
<dbReference type="Pfam" id="PF08239">
    <property type="entry name" value="SH3_3"/>
    <property type="match status" value="1"/>
</dbReference>
<dbReference type="PANTHER" id="PTHR45011">
    <property type="entry name" value="DAP3-BINDING CELL DEATH ENHANCER 1"/>
    <property type="match status" value="1"/>
</dbReference>
<dbReference type="SMART" id="SM00287">
    <property type="entry name" value="SH3b"/>
    <property type="match status" value="2"/>
</dbReference>
<dbReference type="AlphaFoldDB" id="A0A381X3D5"/>
<organism evidence="2">
    <name type="scientific">marine metagenome</name>
    <dbReference type="NCBI Taxonomy" id="408172"/>
    <lineage>
        <taxon>unclassified sequences</taxon>
        <taxon>metagenomes</taxon>
        <taxon>ecological metagenomes</taxon>
    </lineage>
</organism>
<dbReference type="InterPro" id="IPR052748">
    <property type="entry name" value="ISR_Activator"/>
</dbReference>
<dbReference type="Gene3D" id="2.30.30.40">
    <property type="entry name" value="SH3 Domains"/>
    <property type="match status" value="2"/>
</dbReference>
<evidence type="ECO:0000259" key="1">
    <source>
        <dbReference type="SMART" id="SM00287"/>
    </source>
</evidence>
<proteinExistence type="predicted"/>
<dbReference type="SUPFAM" id="SSF81901">
    <property type="entry name" value="HCP-like"/>
    <property type="match status" value="1"/>
</dbReference>
<dbReference type="EMBL" id="UINC01013773">
    <property type="protein sequence ID" value="SVA59276.1"/>
    <property type="molecule type" value="Genomic_DNA"/>
</dbReference>
<feature type="domain" description="SH3b" evidence="1">
    <location>
        <begin position="147"/>
        <end position="210"/>
    </location>
</feature>
<dbReference type="PANTHER" id="PTHR45011:SF1">
    <property type="entry name" value="DAP3-BINDING CELL DEATH ENHANCER 1"/>
    <property type="match status" value="1"/>
</dbReference>
<dbReference type="Gene3D" id="1.25.40.10">
    <property type="entry name" value="Tetratricopeptide repeat domain"/>
    <property type="match status" value="1"/>
</dbReference>
<dbReference type="SMART" id="SM00671">
    <property type="entry name" value="SEL1"/>
    <property type="match status" value="2"/>
</dbReference>
<dbReference type="InterPro" id="IPR003646">
    <property type="entry name" value="SH3-like_bac-type"/>
</dbReference>
<evidence type="ECO:0000313" key="2">
    <source>
        <dbReference type="EMBL" id="SVA59276.1"/>
    </source>
</evidence>
<protein>
    <recommendedName>
        <fullName evidence="1">SH3b domain-containing protein</fullName>
    </recommendedName>
</protein>
<dbReference type="InterPro" id="IPR011990">
    <property type="entry name" value="TPR-like_helical_dom_sf"/>
</dbReference>
<feature type="domain" description="SH3b" evidence="1">
    <location>
        <begin position="214"/>
        <end position="274"/>
    </location>
</feature>
<reference evidence="2" key="1">
    <citation type="submission" date="2018-05" db="EMBL/GenBank/DDBJ databases">
        <authorList>
            <person name="Lanie J.A."/>
            <person name="Ng W.-L."/>
            <person name="Kazmierczak K.M."/>
            <person name="Andrzejewski T.M."/>
            <person name="Davidsen T.M."/>
            <person name="Wayne K.J."/>
            <person name="Tettelin H."/>
            <person name="Glass J.I."/>
            <person name="Rusch D."/>
            <person name="Podicherti R."/>
            <person name="Tsui H.-C.T."/>
            <person name="Winkler M.E."/>
        </authorList>
    </citation>
    <scope>NUCLEOTIDE SEQUENCE</scope>
</reference>
<dbReference type="InterPro" id="IPR006597">
    <property type="entry name" value="Sel1-like"/>
</dbReference>
<feature type="non-terminal residue" evidence="2">
    <location>
        <position position="360"/>
    </location>
</feature>
<accession>A0A381X3D5</accession>